<name>A0ACC0THG6_POPTR</name>
<protein>
    <submittedName>
        <fullName evidence="1">Uncharacterized protein</fullName>
    </submittedName>
</protein>
<evidence type="ECO:0000313" key="1">
    <source>
        <dbReference type="EMBL" id="KAI9400658.1"/>
    </source>
</evidence>
<reference evidence="1 2" key="1">
    <citation type="journal article" date="2006" name="Science">
        <title>The genome of black cottonwood, Populus trichocarpa (Torr. &amp; Gray).</title>
        <authorList>
            <person name="Tuskan G.A."/>
            <person name="Difazio S."/>
            <person name="Jansson S."/>
            <person name="Bohlmann J."/>
            <person name="Grigoriev I."/>
            <person name="Hellsten U."/>
            <person name="Putnam N."/>
            <person name="Ralph S."/>
            <person name="Rombauts S."/>
            <person name="Salamov A."/>
            <person name="Schein J."/>
            <person name="Sterck L."/>
            <person name="Aerts A."/>
            <person name="Bhalerao R.R."/>
            <person name="Bhalerao R.P."/>
            <person name="Blaudez D."/>
            <person name="Boerjan W."/>
            <person name="Brun A."/>
            <person name="Brunner A."/>
            <person name="Busov V."/>
            <person name="Campbell M."/>
            <person name="Carlson J."/>
            <person name="Chalot M."/>
            <person name="Chapman J."/>
            <person name="Chen G.L."/>
            <person name="Cooper D."/>
            <person name="Coutinho P.M."/>
            <person name="Couturier J."/>
            <person name="Covert S."/>
            <person name="Cronk Q."/>
            <person name="Cunningham R."/>
            <person name="Davis J."/>
            <person name="Degroeve S."/>
            <person name="Dejardin A."/>
            <person name="Depamphilis C."/>
            <person name="Detter J."/>
            <person name="Dirks B."/>
            <person name="Dubchak I."/>
            <person name="Duplessis S."/>
            <person name="Ehlting J."/>
            <person name="Ellis B."/>
            <person name="Gendler K."/>
            <person name="Goodstein D."/>
            <person name="Gribskov M."/>
            <person name="Grimwood J."/>
            <person name="Groover A."/>
            <person name="Gunter L."/>
            <person name="Hamberger B."/>
            <person name="Heinze B."/>
            <person name="Helariutta Y."/>
            <person name="Henrissat B."/>
            <person name="Holligan D."/>
            <person name="Holt R."/>
            <person name="Huang W."/>
            <person name="Islam-Faridi N."/>
            <person name="Jones S."/>
            <person name="Jones-Rhoades M."/>
            <person name="Jorgensen R."/>
            <person name="Joshi C."/>
            <person name="Kangasjarvi J."/>
            <person name="Karlsson J."/>
            <person name="Kelleher C."/>
            <person name="Kirkpatrick R."/>
            <person name="Kirst M."/>
            <person name="Kohler A."/>
            <person name="Kalluri U."/>
            <person name="Larimer F."/>
            <person name="Leebens-Mack J."/>
            <person name="Leple J.C."/>
            <person name="Locascio P."/>
            <person name="Lou Y."/>
            <person name="Lucas S."/>
            <person name="Martin F."/>
            <person name="Montanini B."/>
            <person name="Napoli C."/>
            <person name="Nelson D.R."/>
            <person name="Nelson C."/>
            <person name="Nieminen K."/>
            <person name="Nilsson O."/>
            <person name="Pereda V."/>
            <person name="Peter G."/>
            <person name="Philippe R."/>
            <person name="Pilate G."/>
            <person name="Poliakov A."/>
            <person name="Razumovskaya J."/>
            <person name="Richardson P."/>
            <person name="Rinaldi C."/>
            <person name="Ritland K."/>
            <person name="Rouze P."/>
            <person name="Ryaboy D."/>
            <person name="Schmutz J."/>
            <person name="Schrader J."/>
            <person name="Segerman B."/>
            <person name="Shin H."/>
            <person name="Siddiqui A."/>
            <person name="Sterky F."/>
            <person name="Terry A."/>
            <person name="Tsai C.J."/>
            <person name="Uberbacher E."/>
            <person name="Unneberg P."/>
            <person name="Vahala J."/>
            <person name="Wall K."/>
            <person name="Wessler S."/>
            <person name="Yang G."/>
            <person name="Yin T."/>
            <person name="Douglas C."/>
            <person name="Marra M."/>
            <person name="Sandberg G."/>
            <person name="Van de Peer Y."/>
            <person name="Rokhsar D."/>
        </authorList>
    </citation>
    <scope>NUCLEOTIDE SEQUENCE [LARGE SCALE GENOMIC DNA]</scope>
    <source>
        <strain evidence="2">cv. Nisqually</strain>
    </source>
</reference>
<evidence type="ECO:0000313" key="2">
    <source>
        <dbReference type="Proteomes" id="UP000006729"/>
    </source>
</evidence>
<dbReference type="Proteomes" id="UP000006729">
    <property type="component" value="Chromosome 1"/>
</dbReference>
<comment type="caution">
    <text evidence="1">The sequence shown here is derived from an EMBL/GenBank/DDBJ whole genome shotgun (WGS) entry which is preliminary data.</text>
</comment>
<sequence length="443" mass="51493">MRDHSMRHRTEIAGTSTDQLMNKGDHGSVNTNKLATSMQEEFNKLRPFSDECSIYRVPKRLLKLNRRAYTPQVVSIGPLHHGKKELQEMEEHKKMYLQDFLKFSEVSLEDFIAFIAEKETRLRNCYAATFEKLSSEKFVKMMLLDCAFVIMVLLRAWYGNNGCRNDRIFGKPWMISDVSRDMCLLENQLPFFILEDLNKLSKIRCPISLKELTFVFLTNRWSSWVPQDNLEKIKFCEAEHFVAFLRICQQPTEQKQQKKIDTLSTPSAMDLHQAGVRFKLGSSKKLLDIKFDADKGTLEIPCLKIVDDTETLFRNVQAFEQCHSDSGFIGNYITMINLVVQASKDTEILARKGITENWLRDNDALLSLLHNLSKENIVDRHDFYFSDVVEHLNKYYSRRRHKWKAALKQKYFDNPWTIISVIAAGILLLLTVIQAVCSIIQVV</sequence>
<organism evidence="1 2">
    <name type="scientific">Populus trichocarpa</name>
    <name type="common">Western balsam poplar</name>
    <name type="synonym">Populus balsamifera subsp. trichocarpa</name>
    <dbReference type="NCBI Taxonomy" id="3694"/>
    <lineage>
        <taxon>Eukaryota</taxon>
        <taxon>Viridiplantae</taxon>
        <taxon>Streptophyta</taxon>
        <taxon>Embryophyta</taxon>
        <taxon>Tracheophyta</taxon>
        <taxon>Spermatophyta</taxon>
        <taxon>Magnoliopsida</taxon>
        <taxon>eudicotyledons</taxon>
        <taxon>Gunneridae</taxon>
        <taxon>Pentapetalae</taxon>
        <taxon>rosids</taxon>
        <taxon>fabids</taxon>
        <taxon>Malpighiales</taxon>
        <taxon>Salicaceae</taxon>
        <taxon>Saliceae</taxon>
        <taxon>Populus</taxon>
    </lineage>
</organism>
<accession>A0ACC0THG6</accession>
<gene>
    <name evidence="1" type="ORF">POPTR_001G017900v4</name>
</gene>
<keyword evidence="2" id="KW-1185">Reference proteome</keyword>
<dbReference type="EMBL" id="CM009290">
    <property type="protein sequence ID" value="KAI9400658.1"/>
    <property type="molecule type" value="Genomic_DNA"/>
</dbReference>
<proteinExistence type="predicted"/>